<dbReference type="SUPFAM" id="SSF56672">
    <property type="entry name" value="DNA/RNA polymerases"/>
    <property type="match status" value="1"/>
</dbReference>
<dbReference type="Pfam" id="PF00078">
    <property type="entry name" value="RVT_1"/>
    <property type="match status" value="1"/>
</dbReference>
<gene>
    <name evidence="3" type="ORF">SPARVUS_LOCUS14211921</name>
</gene>
<evidence type="ECO:0000313" key="4">
    <source>
        <dbReference type="Proteomes" id="UP001162483"/>
    </source>
</evidence>
<keyword evidence="1" id="KW-1133">Transmembrane helix</keyword>
<comment type="caution">
    <text evidence="3">The sequence shown here is derived from an EMBL/GenBank/DDBJ whole genome shotgun (WGS) entry which is preliminary data.</text>
</comment>
<proteinExistence type="predicted"/>
<feature type="transmembrane region" description="Helical" evidence="1">
    <location>
        <begin position="286"/>
        <end position="315"/>
    </location>
</feature>
<keyword evidence="4" id="KW-1185">Reference proteome</keyword>
<protein>
    <recommendedName>
        <fullName evidence="2">Reverse transcriptase domain-containing protein</fullName>
    </recommendedName>
</protein>
<feature type="transmembrane region" description="Helical" evidence="1">
    <location>
        <begin position="335"/>
        <end position="352"/>
    </location>
</feature>
<dbReference type="CDD" id="cd01650">
    <property type="entry name" value="RT_nLTR_like"/>
    <property type="match status" value="1"/>
</dbReference>
<name>A0ABN9GM19_9NEOB</name>
<feature type="domain" description="Reverse transcriptase" evidence="2">
    <location>
        <begin position="1"/>
        <end position="245"/>
    </location>
</feature>
<dbReference type="EMBL" id="CATNWA010018740">
    <property type="protein sequence ID" value="CAI9609180.1"/>
    <property type="molecule type" value="Genomic_DNA"/>
</dbReference>
<evidence type="ECO:0000259" key="2">
    <source>
        <dbReference type="PROSITE" id="PS50878"/>
    </source>
</evidence>
<evidence type="ECO:0000256" key="1">
    <source>
        <dbReference type="SAM" id="Phobius"/>
    </source>
</evidence>
<sequence length="453" mass="50800">MIENWRPISLLNVDRKILAKILFWRLSSVAGDLLSSHQHCSVQGRSTFSAVLAIREALERCRAAGWRKYLLALDQAKAFDRVNNEYLWLLLGRYGLQGRFIDWLKTLYKGAESFPLVNGWVGRPFEVGSGVRQGCPLSPLLYAFAIDPFVRRLEGASLCGVPLGIAGVPPLKVVAYADDVSVIISGTEEAQEVVSVIEQYTEASGSKVNHEKSEVFWMGEEGESFELPDAFPEPQQEIKILGIKFGPGDYGHRNWESRLVVANAKVASWKRWRLSLRERVDLIKTYLIPILLYVSFVCILPVSLYARVYSCFFQLLWRNRLNLIKCNVTYLSRRAGGLGMVNPIVFFSLLFLKYNLSNMLAETPPGWVGIFQSWFRPFLHCWEDEKSESPTWQAPGLCCPVSENTSAVAGDSGGYQVPSQEASGGEDFGFCFQCVTGLKGLPRLRNEGGIAFN</sequence>
<dbReference type="Proteomes" id="UP001162483">
    <property type="component" value="Unassembled WGS sequence"/>
</dbReference>
<keyword evidence="1" id="KW-0472">Membrane</keyword>
<evidence type="ECO:0000313" key="3">
    <source>
        <dbReference type="EMBL" id="CAI9609180.1"/>
    </source>
</evidence>
<dbReference type="PROSITE" id="PS50878">
    <property type="entry name" value="RT_POL"/>
    <property type="match status" value="1"/>
</dbReference>
<accession>A0ABN9GM19</accession>
<dbReference type="PANTHER" id="PTHR19446">
    <property type="entry name" value="REVERSE TRANSCRIPTASES"/>
    <property type="match status" value="1"/>
</dbReference>
<dbReference type="InterPro" id="IPR000477">
    <property type="entry name" value="RT_dom"/>
</dbReference>
<dbReference type="InterPro" id="IPR043502">
    <property type="entry name" value="DNA/RNA_pol_sf"/>
</dbReference>
<reference evidence="3" key="1">
    <citation type="submission" date="2023-05" db="EMBL/GenBank/DDBJ databases">
        <authorList>
            <person name="Stuckert A."/>
        </authorList>
    </citation>
    <scope>NUCLEOTIDE SEQUENCE</scope>
</reference>
<keyword evidence="1" id="KW-0812">Transmembrane</keyword>
<organism evidence="3 4">
    <name type="scientific">Staurois parvus</name>
    <dbReference type="NCBI Taxonomy" id="386267"/>
    <lineage>
        <taxon>Eukaryota</taxon>
        <taxon>Metazoa</taxon>
        <taxon>Chordata</taxon>
        <taxon>Craniata</taxon>
        <taxon>Vertebrata</taxon>
        <taxon>Euteleostomi</taxon>
        <taxon>Amphibia</taxon>
        <taxon>Batrachia</taxon>
        <taxon>Anura</taxon>
        <taxon>Neobatrachia</taxon>
        <taxon>Ranoidea</taxon>
        <taxon>Ranidae</taxon>
        <taxon>Staurois</taxon>
    </lineage>
</organism>